<feature type="transmembrane region" description="Helical" evidence="1">
    <location>
        <begin position="170"/>
        <end position="190"/>
    </location>
</feature>
<dbReference type="Proteomes" id="UP000298030">
    <property type="component" value="Unassembled WGS sequence"/>
</dbReference>
<name>A0A4Y7TWR2_COPMI</name>
<gene>
    <name evidence="3" type="ORF">FA13DRAFT_1724535</name>
</gene>
<feature type="transmembrane region" description="Helical" evidence="1">
    <location>
        <begin position="116"/>
        <end position="137"/>
    </location>
</feature>
<evidence type="ECO:0000259" key="2">
    <source>
        <dbReference type="Pfam" id="PF20151"/>
    </source>
</evidence>
<evidence type="ECO:0000256" key="1">
    <source>
        <dbReference type="SAM" id="Phobius"/>
    </source>
</evidence>
<feature type="transmembrane region" description="Helical" evidence="1">
    <location>
        <begin position="41"/>
        <end position="60"/>
    </location>
</feature>
<dbReference type="AlphaFoldDB" id="A0A4Y7TWR2"/>
<keyword evidence="1" id="KW-1133">Transmembrane helix</keyword>
<dbReference type="OrthoDB" id="2958007at2759"/>
<protein>
    <recommendedName>
        <fullName evidence="2">DUF6533 domain-containing protein</fullName>
    </recommendedName>
</protein>
<reference evidence="3 4" key="1">
    <citation type="journal article" date="2019" name="Nat. Ecol. Evol.">
        <title>Megaphylogeny resolves global patterns of mushroom evolution.</title>
        <authorList>
            <person name="Varga T."/>
            <person name="Krizsan K."/>
            <person name="Foldi C."/>
            <person name="Dima B."/>
            <person name="Sanchez-Garcia M."/>
            <person name="Sanchez-Ramirez S."/>
            <person name="Szollosi G.J."/>
            <person name="Szarkandi J.G."/>
            <person name="Papp V."/>
            <person name="Albert L."/>
            <person name="Andreopoulos W."/>
            <person name="Angelini C."/>
            <person name="Antonin V."/>
            <person name="Barry K.W."/>
            <person name="Bougher N.L."/>
            <person name="Buchanan P."/>
            <person name="Buyck B."/>
            <person name="Bense V."/>
            <person name="Catcheside P."/>
            <person name="Chovatia M."/>
            <person name="Cooper J."/>
            <person name="Damon W."/>
            <person name="Desjardin D."/>
            <person name="Finy P."/>
            <person name="Geml J."/>
            <person name="Haridas S."/>
            <person name="Hughes K."/>
            <person name="Justo A."/>
            <person name="Karasinski D."/>
            <person name="Kautmanova I."/>
            <person name="Kiss B."/>
            <person name="Kocsube S."/>
            <person name="Kotiranta H."/>
            <person name="LaButti K.M."/>
            <person name="Lechner B.E."/>
            <person name="Liimatainen K."/>
            <person name="Lipzen A."/>
            <person name="Lukacs Z."/>
            <person name="Mihaltcheva S."/>
            <person name="Morgado L.N."/>
            <person name="Niskanen T."/>
            <person name="Noordeloos M.E."/>
            <person name="Ohm R.A."/>
            <person name="Ortiz-Santana B."/>
            <person name="Ovrebo C."/>
            <person name="Racz N."/>
            <person name="Riley R."/>
            <person name="Savchenko A."/>
            <person name="Shiryaev A."/>
            <person name="Soop K."/>
            <person name="Spirin V."/>
            <person name="Szebenyi C."/>
            <person name="Tomsovsky M."/>
            <person name="Tulloss R.E."/>
            <person name="Uehling J."/>
            <person name="Grigoriev I.V."/>
            <person name="Vagvolgyi C."/>
            <person name="Papp T."/>
            <person name="Martin F.M."/>
            <person name="Miettinen O."/>
            <person name="Hibbett D.S."/>
            <person name="Nagy L.G."/>
        </authorList>
    </citation>
    <scope>NUCLEOTIDE SEQUENCE [LARGE SCALE GENOMIC DNA]</scope>
    <source>
        <strain evidence="3 4">FP101781</strain>
    </source>
</reference>
<feature type="transmembrane region" description="Helical" evidence="1">
    <location>
        <begin position="211"/>
        <end position="232"/>
    </location>
</feature>
<feature type="transmembrane region" description="Helical" evidence="1">
    <location>
        <begin position="12"/>
        <end position="29"/>
    </location>
</feature>
<dbReference type="EMBL" id="QPFP01000002">
    <property type="protein sequence ID" value="TEB38616.1"/>
    <property type="molecule type" value="Genomic_DNA"/>
</dbReference>
<organism evidence="3 4">
    <name type="scientific">Coprinellus micaceus</name>
    <name type="common">Glistening ink-cap mushroom</name>
    <name type="synonym">Coprinus micaceus</name>
    <dbReference type="NCBI Taxonomy" id="71717"/>
    <lineage>
        <taxon>Eukaryota</taxon>
        <taxon>Fungi</taxon>
        <taxon>Dikarya</taxon>
        <taxon>Basidiomycota</taxon>
        <taxon>Agaricomycotina</taxon>
        <taxon>Agaricomycetes</taxon>
        <taxon>Agaricomycetidae</taxon>
        <taxon>Agaricales</taxon>
        <taxon>Agaricineae</taxon>
        <taxon>Psathyrellaceae</taxon>
        <taxon>Coprinellus</taxon>
    </lineage>
</organism>
<sequence>MASPQMLEAIKANMIVNYASIGCSALYIADYLHTLPDEVRYMWPSSFSLVKTLFFVVRYYPFAHTSISIWHHTRFDLTREECMIPFAIDSYSCLALTVFCDAITHLRIYAFSGQNVYLLAFLVVYFITVRVIEFYFLTQFIKSAIFGDFPKGSRIGCLAIKGNSSLLSSVFITVLIGVSILTILMLALAWRRRDNIGSARGSLATVFARDGVYYFLVLSSLAAANIIVDYAAPQNGTQFILVQAQIHLNAIITTRMLMALRKWANKDRNLTLGSSGIPHTNGPTDGVIEFKHYDSKAVPTVYVEVTKHTNTSSSGATSIPPPHHSP</sequence>
<keyword evidence="1" id="KW-0812">Transmembrane</keyword>
<keyword evidence="1" id="KW-0472">Membrane</keyword>
<keyword evidence="4" id="KW-1185">Reference proteome</keyword>
<proteinExistence type="predicted"/>
<comment type="caution">
    <text evidence="3">The sequence shown here is derived from an EMBL/GenBank/DDBJ whole genome shotgun (WGS) entry which is preliminary data.</text>
</comment>
<evidence type="ECO:0000313" key="3">
    <source>
        <dbReference type="EMBL" id="TEB38616.1"/>
    </source>
</evidence>
<dbReference type="InterPro" id="IPR045340">
    <property type="entry name" value="DUF6533"/>
</dbReference>
<dbReference type="Pfam" id="PF20151">
    <property type="entry name" value="DUF6533"/>
    <property type="match status" value="1"/>
</dbReference>
<evidence type="ECO:0000313" key="4">
    <source>
        <dbReference type="Proteomes" id="UP000298030"/>
    </source>
</evidence>
<accession>A0A4Y7TWR2</accession>
<feature type="domain" description="DUF6533" evidence="2">
    <location>
        <begin position="18"/>
        <end position="62"/>
    </location>
</feature>